<name>T1BI73_9ZZZZ</name>
<protein>
    <submittedName>
        <fullName evidence="6">Ribonucleotide reductase class II vitamin B12-dependent domain protein</fullName>
        <ecNumber evidence="6">1.17.4.1</ecNumber>
    </submittedName>
</protein>
<dbReference type="PANTHER" id="PTHR43371">
    <property type="entry name" value="VITAMIN B12-DEPENDENT RIBONUCLEOTIDE REDUCTASE"/>
    <property type="match status" value="1"/>
</dbReference>
<dbReference type="PANTHER" id="PTHR43371:SF1">
    <property type="entry name" value="RIBONUCLEOSIDE-DIPHOSPHATE REDUCTASE"/>
    <property type="match status" value="1"/>
</dbReference>
<dbReference type="GO" id="GO:0031419">
    <property type="term" value="F:cobalamin binding"/>
    <property type="evidence" value="ECO:0007669"/>
    <property type="project" value="UniProtKB-KW"/>
</dbReference>
<dbReference type="Pfam" id="PF08471">
    <property type="entry name" value="Ribonuc_red_2_N"/>
    <property type="match status" value="1"/>
</dbReference>
<evidence type="ECO:0000256" key="4">
    <source>
        <dbReference type="ARBA" id="ARBA00023285"/>
    </source>
</evidence>
<feature type="non-terminal residue" evidence="6">
    <location>
        <position position="149"/>
    </location>
</feature>
<proteinExistence type="predicted"/>
<gene>
    <name evidence="6" type="ORF">B1B_10002</name>
</gene>
<comment type="caution">
    <text evidence="6">The sequence shown here is derived from an EMBL/GenBank/DDBJ whole genome shotgun (WGS) entry which is preliminary data.</text>
</comment>
<dbReference type="EMBL" id="AUZY01006598">
    <property type="protein sequence ID" value="EQD53835.1"/>
    <property type="molecule type" value="Genomic_DNA"/>
</dbReference>
<evidence type="ECO:0000259" key="5">
    <source>
        <dbReference type="Pfam" id="PF08471"/>
    </source>
</evidence>
<dbReference type="SUPFAM" id="SSF51998">
    <property type="entry name" value="PFL-like glycyl radical enzymes"/>
    <property type="match status" value="1"/>
</dbReference>
<evidence type="ECO:0000256" key="2">
    <source>
        <dbReference type="ARBA" id="ARBA00022628"/>
    </source>
</evidence>
<evidence type="ECO:0000313" key="6">
    <source>
        <dbReference type="EMBL" id="EQD53835.1"/>
    </source>
</evidence>
<evidence type="ECO:0000256" key="1">
    <source>
        <dbReference type="ARBA" id="ARBA00001922"/>
    </source>
</evidence>
<comment type="cofactor">
    <cofactor evidence="1">
        <name>adenosylcob(III)alamin</name>
        <dbReference type="ChEBI" id="CHEBI:18408"/>
    </cofactor>
</comment>
<dbReference type="InterPro" id="IPR050862">
    <property type="entry name" value="RdRp_reductase_class-2"/>
</dbReference>
<reference evidence="6" key="2">
    <citation type="journal article" date="2014" name="ISME J.">
        <title>Microbial stratification in low pH oxic and suboxic macroscopic growths along an acid mine drainage.</title>
        <authorList>
            <person name="Mendez-Garcia C."/>
            <person name="Mesa V."/>
            <person name="Sprenger R.R."/>
            <person name="Richter M."/>
            <person name="Diez M.S."/>
            <person name="Solano J."/>
            <person name="Bargiela R."/>
            <person name="Golyshina O.V."/>
            <person name="Manteca A."/>
            <person name="Ramos J.L."/>
            <person name="Gallego J.R."/>
            <person name="Llorente I."/>
            <person name="Martins Dos Santos V.A."/>
            <person name="Jensen O.N."/>
            <person name="Pelaez A.I."/>
            <person name="Sanchez J."/>
            <person name="Ferrer M."/>
        </authorList>
    </citation>
    <scope>NUCLEOTIDE SEQUENCE</scope>
</reference>
<feature type="domain" description="Ribonucleotide reductase class II vitamin B12-dependent N-terminal" evidence="5">
    <location>
        <begin position="37"/>
        <end position="124"/>
    </location>
</feature>
<reference evidence="6" key="1">
    <citation type="submission" date="2013-08" db="EMBL/GenBank/DDBJ databases">
        <authorList>
            <person name="Mendez C."/>
            <person name="Richter M."/>
            <person name="Ferrer M."/>
            <person name="Sanchez J."/>
        </authorList>
    </citation>
    <scope>NUCLEOTIDE SEQUENCE</scope>
</reference>
<dbReference type="GO" id="GO:0004748">
    <property type="term" value="F:ribonucleoside-diphosphate reductase activity, thioredoxin disulfide as acceptor"/>
    <property type="evidence" value="ECO:0007669"/>
    <property type="project" value="UniProtKB-EC"/>
</dbReference>
<dbReference type="Gene3D" id="3.20.70.20">
    <property type="match status" value="1"/>
</dbReference>
<dbReference type="EC" id="1.17.4.1" evidence="6"/>
<keyword evidence="3 6" id="KW-0560">Oxidoreductase</keyword>
<dbReference type="GO" id="GO:0050897">
    <property type="term" value="F:cobalt ion binding"/>
    <property type="evidence" value="ECO:0007669"/>
    <property type="project" value="InterPro"/>
</dbReference>
<dbReference type="AlphaFoldDB" id="T1BI73"/>
<keyword evidence="4" id="KW-0170">Cobalt</keyword>
<accession>T1BI73</accession>
<keyword evidence="2" id="KW-0846">Cobalamin</keyword>
<evidence type="ECO:0000256" key="3">
    <source>
        <dbReference type="ARBA" id="ARBA00023002"/>
    </source>
</evidence>
<sequence length="149" mass="17017">MAIAPQRLGIGLRRYFTTDDRHPYDAVVWDRRDARITNFRDGSVAFEQRGVEVPASWSLNATNILAQKYFRGTQGTEERESSLKQVVDRIVDTITTWGEEADYFVDAEEAETFRAELKYLLITQRAAFNSPVWFNIGVRGRPPAGQCVL</sequence>
<organism evidence="6">
    <name type="scientific">mine drainage metagenome</name>
    <dbReference type="NCBI Taxonomy" id="410659"/>
    <lineage>
        <taxon>unclassified sequences</taxon>
        <taxon>metagenomes</taxon>
        <taxon>ecological metagenomes</taxon>
    </lineage>
</organism>
<dbReference type="InterPro" id="IPR013678">
    <property type="entry name" value="RNR_2_N"/>
</dbReference>